<dbReference type="Proteomes" id="UP001552299">
    <property type="component" value="Unassembled WGS sequence"/>
</dbReference>
<evidence type="ECO:0000256" key="1">
    <source>
        <dbReference type="ARBA" id="ARBA00004123"/>
    </source>
</evidence>
<reference evidence="4 5" key="1">
    <citation type="journal article" date="2024" name="Plant Biotechnol. J.">
        <title>Dendrobium thyrsiflorum genome and its molecular insights into genes involved in important horticultural traits.</title>
        <authorList>
            <person name="Chen B."/>
            <person name="Wang J.Y."/>
            <person name="Zheng P.J."/>
            <person name="Li K.L."/>
            <person name="Liang Y.M."/>
            <person name="Chen X.F."/>
            <person name="Zhang C."/>
            <person name="Zhao X."/>
            <person name="He X."/>
            <person name="Zhang G.Q."/>
            <person name="Liu Z.J."/>
            <person name="Xu Q."/>
        </authorList>
    </citation>
    <scope>NUCLEOTIDE SEQUENCE [LARGE SCALE GENOMIC DNA]</scope>
    <source>
        <strain evidence="4">GZMU011</strain>
    </source>
</reference>
<name>A0ABD0TUU1_DENTH</name>
<organism evidence="4 5">
    <name type="scientific">Dendrobium thyrsiflorum</name>
    <name type="common">Pinecone-like raceme dendrobium</name>
    <name type="synonym">Orchid</name>
    <dbReference type="NCBI Taxonomy" id="117978"/>
    <lineage>
        <taxon>Eukaryota</taxon>
        <taxon>Viridiplantae</taxon>
        <taxon>Streptophyta</taxon>
        <taxon>Embryophyta</taxon>
        <taxon>Tracheophyta</taxon>
        <taxon>Spermatophyta</taxon>
        <taxon>Magnoliopsida</taxon>
        <taxon>Liliopsida</taxon>
        <taxon>Asparagales</taxon>
        <taxon>Orchidaceae</taxon>
        <taxon>Epidendroideae</taxon>
        <taxon>Malaxideae</taxon>
        <taxon>Dendrobiinae</taxon>
        <taxon>Dendrobium</taxon>
    </lineage>
</organism>
<dbReference type="InterPro" id="IPR051992">
    <property type="entry name" value="OxStress_Response_Reg"/>
</dbReference>
<evidence type="ECO:0000313" key="4">
    <source>
        <dbReference type="EMBL" id="KAL0903441.1"/>
    </source>
</evidence>
<proteinExistence type="predicted"/>
<evidence type="ECO:0000256" key="2">
    <source>
        <dbReference type="ARBA" id="ARBA00023242"/>
    </source>
</evidence>
<feature type="compositionally biased region" description="Polar residues" evidence="3">
    <location>
        <begin position="235"/>
        <end position="244"/>
    </location>
</feature>
<dbReference type="GO" id="GO:0005634">
    <property type="term" value="C:nucleus"/>
    <property type="evidence" value="ECO:0007669"/>
    <property type="project" value="UniProtKB-SubCell"/>
</dbReference>
<dbReference type="GO" id="GO:0006950">
    <property type="term" value="P:response to stress"/>
    <property type="evidence" value="ECO:0007669"/>
    <property type="project" value="UniProtKB-ARBA"/>
</dbReference>
<protein>
    <submittedName>
        <fullName evidence="4">Uncharacterized protein</fullName>
    </submittedName>
</protein>
<dbReference type="EMBL" id="JANQDX010000020">
    <property type="protein sequence ID" value="KAL0903441.1"/>
    <property type="molecule type" value="Genomic_DNA"/>
</dbReference>
<comment type="caution">
    <text evidence="4">The sequence shown here is derived from an EMBL/GenBank/DDBJ whole genome shotgun (WGS) entry which is preliminary data.</text>
</comment>
<accession>A0ABD0TUU1</accession>
<feature type="compositionally biased region" description="Acidic residues" evidence="3">
    <location>
        <begin position="66"/>
        <end position="76"/>
    </location>
</feature>
<feature type="region of interest" description="Disordered" evidence="3">
    <location>
        <begin position="193"/>
        <end position="244"/>
    </location>
</feature>
<feature type="compositionally biased region" description="Acidic residues" evidence="3">
    <location>
        <begin position="197"/>
        <end position="212"/>
    </location>
</feature>
<sequence>MSLVFSPMKVVTGPMRNIKEHQVGLPIFIHGEKKEKLDMAKQVSKAEELRVVDRRGINGFSLMVKEEEEEEEEEAEASSQSSSIGVLSSSSSNEEEERGDEVQSKLKDDGRLGSLTSLEESLPIKRGLSNFFSGKSKSFANLAEATSCNATDIVKQENPFNKRRRIIMSCKASWRRRASCTSLITSFSPLIHPELVKEDEEEDEDEDEEEEQERGTGFPMTPLSSLRKSFKNPKSHSFSNLQKL</sequence>
<gene>
    <name evidence="4" type="ORF">M5K25_027822</name>
</gene>
<feature type="compositionally biased region" description="Basic and acidic residues" evidence="3">
    <location>
        <begin position="100"/>
        <end position="110"/>
    </location>
</feature>
<feature type="compositionally biased region" description="Low complexity" evidence="3">
    <location>
        <begin position="77"/>
        <end position="92"/>
    </location>
</feature>
<keyword evidence="2" id="KW-0539">Nucleus</keyword>
<evidence type="ECO:0000256" key="3">
    <source>
        <dbReference type="SAM" id="MobiDB-lite"/>
    </source>
</evidence>
<dbReference type="PANTHER" id="PTHR33172:SF91">
    <property type="entry name" value="PROTEIN OXIDATIVE STRESS 3 LIKE 5"/>
    <property type="match status" value="1"/>
</dbReference>
<dbReference type="PANTHER" id="PTHR33172">
    <property type="entry name" value="OS08G0516900 PROTEIN"/>
    <property type="match status" value="1"/>
</dbReference>
<feature type="region of interest" description="Disordered" evidence="3">
    <location>
        <begin position="65"/>
        <end position="110"/>
    </location>
</feature>
<dbReference type="AlphaFoldDB" id="A0ABD0TUU1"/>
<comment type="subcellular location">
    <subcellularLocation>
        <location evidence="1">Nucleus</location>
    </subcellularLocation>
</comment>
<evidence type="ECO:0000313" key="5">
    <source>
        <dbReference type="Proteomes" id="UP001552299"/>
    </source>
</evidence>
<keyword evidence="5" id="KW-1185">Reference proteome</keyword>